<evidence type="ECO:0000259" key="2">
    <source>
        <dbReference type="Pfam" id="PF00535"/>
    </source>
</evidence>
<dbReference type="SUPFAM" id="SSF53448">
    <property type="entry name" value="Nucleotide-diphospho-sugar transferases"/>
    <property type="match status" value="1"/>
</dbReference>
<dbReference type="GO" id="GO:0016758">
    <property type="term" value="F:hexosyltransferase activity"/>
    <property type="evidence" value="ECO:0007669"/>
    <property type="project" value="UniProtKB-ARBA"/>
</dbReference>
<reference evidence="4 5" key="1">
    <citation type="submission" date="2018-08" db="EMBL/GenBank/DDBJ databases">
        <title>A genome reference for cultivated species of the human gut microbiota.</title>
        <authorList>
            <person name="Zou Y."/>
            <person name="Xue W."/>
            <person name="Luo G."/>
        </authorList>
    </citation>
    <scope>NUCLEOTIDE SEQUENCE [LARGE SCALE GENOMIC DNA]</scope>
    <source>
        <strain evidence="4 5">AM16-49B</strain>
    </source>
</reference>
<dbReference type="InterPro" id="IPR029044">
    <property type="entry name" value="Nucleotide-diphossugar_trans"/>
</dbReference>
<dbReference type="AlphaFoldDB" id="A0A414YK16"/>
<dbReference type="EMBL" id="VVYD01000041">
    <property type="protein sequence ID" value="KAA5492321.1"/>
    <property type="molecule type" value="Genomic_DNA"/>
</dbReference>
<dbReference type="InterPro" id="IPR001173">
    <property type="entry name" value="Glyco_trans_2-like"/>
</dbReference>
<dbReference type="EMBL" id="QRKD01000026">
    <property type="protein sequence ID" value="RHH86461.1"/>
    <property type="molecule type" value="Genomic_DNA"/>
</dbReference>
<dbReference type="PANTHER" id="PTHR22916">
    <property type="entry name" value="GLYCOSYLTRANSFERASE"/>
    <property type="match status" value="1"/>
</dbReference>
<dbReference type="Proteomes" id="UP000283512">
    <property type="component" value="Unassembled WGS sequence"/>
</dbReference>
<evidence type="ECO:0000256" key="1">
    <source>
        <dbReference type="SAM" id="Phobius"/>
    </source>
</evidence>
<feature type="domain" description="Glycosyltransferase 2-like" evidence="2">
    <location>
        <begin position="6"/>
        <end position="120"/>
    </location>
</feature>
<evidence type="ECO:0000313" key="6">
    <source>
        <dbReference type="Proteomes" id="UP000368418"/>
    </source>
</evidence>
<comment type="caution">
    <text evidence="4">The sequence shown here is derived from an EMBL/GenBank/DDBJ whole genome shotgun (WGS) entry which is preliminary data.</text>
</comment>
<proteinExistence type="predicted"/>
<dbReference type="RefSeq" id="WP_122295775.1">
    <property type="nucleotide sequence ID" value="NZ_CACRTB010000012.1"/>
</dbReference>
<organism evidence="4 5">
    <name type="scientific">Bacteroides caccae</name>
    <dbReference type="NCBI Taxonomy" id="47678"/>
    <lineage>
        <taxon>Bacteria</taxon>
        <taxon>Pseudomonadati</taxon>
        <taxon>Bacteroidota</taxon>
        <taxon>Bacteroidia</taxon>
        <taxon>Bacteroidales</taxon>
        <taxon>Bacteroidaceae</taxon>
        <taxon>Bacteroides</taxon>
    </lineage>
</organism>
<dbReference type="Proteomes" id="UP000368418">
    <property type="component" value="Unassembled WGS sequence"/>
</dbReference>
<sequence>MDYDISVVLGSKNRKNLLKATINSIRKNGFHGNLEIIVIDGGSTDGTCSWLAKQKDIFTMIQPNYKMTDSEGIRVLAHSWGEFMNIAFKYASAPYIVMVSDDLILHEGCLQNGYDELERRRINGEKIGAGAFYFREFPRHDFYRVGVLPKNYVTLNHGFYFKKALEDVGYLDTVNYNFYAADGDVIMRLNECGWKSVALENCFSEHLCHKPKLRNRGVLSPSNERDMNTFRKRYPFEKTKNYFIKYTNQTISKKPFYLYAFANVFYGYLLRIVDKYRNADK</sequence>
<protein>
    <submittedName>
        <fullName evidence="4">Glycosyltransferase</fullName>
    </submittedName>
</protein>
<evidence type="ECO:0000313" key="5">
    <source>
        <dbReference type="Proteomes" id="UP000283512"/>
    </source>
</evidence>
<feature type="transmembrane region" description="Helical" evidence="1">
    <location>
        <begin position="256"/>
        <end position="273"/>
    </location>
</feature>
<gene>
    <name evidence="4" type="ORF">DW190_17860</name>
    <name evidence="3" type="ORF">F2Y31_22485</name>
</gene>
<dbReference type="PANTHER" id="PTHR22916:SF65">
    <property type="entry name" value="SLR1065 PROTEIN"/>
    <property type="match status" value="1"/>
</dbReference>
<dbReference type="Gene3D" id="3.90.550.10">
    <property type="entry name" value="Spore Coat Polysaccharide Biosynthesis Protein SpsA, Chain A"/>
    <property type="match status" value="1"/>
</dbReference>
<reference evidence="3 6" key="2">
    <citation type="journal article" date="2019" name="Nat. Med.">
        <title>A library of human gut bacterial isolates paired with longitudinal multiomics data enables mechanistic microbiome research.</title>
        <authorList>
            <person name="Poyet M."/>
            <person name="Groussin M."/>
            <person name="Gibbons S.M."/>
            <person name="Avila-Pacheco J."/>
            <person name="Jiang X."/>
            <person name="Kearney S.M."/>
            <person name="Perrotta A.R."/>
            <person name="Berdy B."/>
            <person name="Zhao S."/>
            <person name="Lieberman T.D."/>
            <person name="Swanson P.K."/>
            <person name="Smith M."/>
            <person name="Roesemann S."/>
            <person name="Alexander J.E."/>
            <person name="Rich S.A."/>
            <person name="Livny J."/>
            <person name="Vlamakis H."/>
            <person name="Clish C."/>
            <person name="Bullock K."/>
            <person name="Deik A."/>
            <person name="Scott J."/>
            <person name="Pierce K.A."/>
            <person name="Xavier R.J."/>
            <person name="Alm E.J."/>
        </authorList>
    </citation>
    <scope>NUCLEOTIDE SEQUENCE [LARGE SCALE GENOMIC DNA]</scope>
    <source>
        <strain evidence="3 6">BIOML-A19</strain>
    </source>
</reference>
<name>A0A414YK16_9BACE</name>
<evidence type="ECO:0000313" key="4">
    <source>
        <dbReference type="EMBL" id="RHH86461.1"/>
    </source>
</evidence>
<keyword evidence="4" id="KW-0808">Transferase</keyword>
<keyword evidence="1" id="KW-0472">Membrane</keyword>
<dbReference type="Pfam" id="PF00535">
    <property type="entry name" value="Glycos_transf_2"/>
    <property type="match status" value="1"/>
</dbReference>
<accession>A0A414YK16</accession>
<evidence type="ECO:0000313" key="3">
    <source>
        <dbReference type="EMBL" id="KAA5492321.1"/>
    </source>
</evidence>
<keyword evidence="1" id="KW-1133">Transmembrane helix</keyword>
<keyword evidence="1" id="KW-0812">Transmembrane</keyword>